<evidence type="ECO:0000259" key="9">
    <source>
        <dbReference type="Pfam" id="PF04545"/>
    </source>
</evidence>
<dbReference type="InterPro" id="IPR036388">
    <property type="entry name" value="WH-like_DNA-bd_sf"/>
</dbReference>
<evidence type="ECO:0000313" key="10">
    <source>
        <dbReference type="EMBL" id="KAA9160477.1"/>
    </source>
</evidence>
<proteinExistence type="inferred from homology"/>
<comment type="similarity">
    <text evidence="1">Belongs to the sigma-70 factor family. ECF subfamily.</text>
</comment>
<dbReference type="SUPFAM" id="SSF88659">
    <property type="entry name" value="Sigma3 and sigma4 domains of RNA polymerase sigma factors"/>
    <property type="match status" value="1"/>
</dbReference>
<comment type="caution">
    <text evidence="10">The sequence shown here is derived from an EMBL/GenBank/DDBJ whole genome shotgun (WGS) entry which is preliminary data.</text>
</comment>
<name>A0A5N0V222_9PSEU</name>
<evidence type="ECO:0000313" key="11">
    <source>
        <dbReference type="Proteomes" id="UP000319769"/>
    </source>
</evidence>
<dbReference type="InterPro" id="IPR039425">
    <property type="entry name" value="RNA_pol_sigma-70-like"/>
</dbReference>
<reference evidence="10" key="1">
    <citation type="submission" date="2019-09" db="EMBL/GenBank/DDBJ databases">
        <authorList>
            <person name="Teo W.F.A."/>
            <person name="Duangmal K."/>
        </authorList>
    </citation>
    <scope>NUCLEOTIDE SEQUENCE [LARGE SCALE GENOMIC DNA]</scope>
    <source>
        <strain evidence="10">K81G1</strain>
    </source>
</reference>
<dbReference type="GO" id="GO:0016987">
    <property type="term" value="F:sigma factor activity"/>
    <property type="evidence" value="ECO:0007669"/>
    <property type="project" value="UniProtKB-KW"/>
</dbReference>
<evidence type="ECO:0000256" key="1">
    <source>
        <dbReference type="ARBA" id="ARBA00010641"/>
    </source>
</evidence>
<evidence type="ECO:0000256" key="6">
    <source>
        <dbReference type="SAM" id="Coils"/>
    </source>
</evidence>
<evidence type="ECO:0000256" key="5">
    <source>
        <dbReference type="ARBA" id="ARBA00023163"/>
    </source>
</evidence>
<protein>
    <submittedName>
        <fullName evidence="10">Sigma-70 family RNA polymerase sigma factor</fullName>
    </submittedName>
</protein>
<dbReference type="PANTHER" id="PTHR43133:SF57">
    <property type="entry name" value="RNA POLYMERASE SIGMA-70 FACTOR"/>
    <property type="match status" value="1"/>
</dbReference>
<dbReference type="InterPro" id="IPR013324">
    <property type="entry name" value="RNA_pol_sigma_r3/r4-like"/>
</dbReference>
<dbReference type="Gene3D" id="1.10.10.10">
    <property type="entry name" value="Winged helix-like DNA-binding domain superfamily/Winged helix DNA-binding domain"/>
    <property type="match status" value="1"/>
</dbReference>
<keyword evidence="5" id="KW-0804">Transcription</keyword>
<evidence type="ECO:0000256" key="7">
    <source>
        <dbReference type="SAM" id="MobiDB-lite"/>
    </source>
</evidence>
<dbReference type="NCBIfam" id="TIGR02937">
    <property type="entry name" value="sigma70-ECF"/>
    <property type="match status" value="1"/>
</dbReference>
<evidence type="ECO:0000259" key="8">
    <source>
        <dbReference type="Pfam" id="PF04542"/>
    </source>
</evidence>
<dbReference type="InterPro" id="IPR007630">
    <property type="entry name" value="RNA_pol_sigma70_r4"/>
</dbReference>
<dbReference type="PANTHER" id="PTHR43133">
    <property type="entry name" value="RNA POLYMERASE ECF-TYPE SIGMA FACTO"/>
    <property type="match status" value="1"/>
</dbReference>
<keyword evidence="4" id="KW-0238">DNA-binding</keyword>
<dbReference type="EMBL" id="VMNW02000021">
    <property type="protein sequence ID" value="KAA9160477.1"/>
    <property type="molecule type" value="Genomic_DNA"/>
</dbReference>
<feature type="domain" description="RNA polymerase sigma-70 region 4" evidence="9">
    <location>
        <begin position="155"/>
        <end position="202"/>
    </location>
</feature>
<dbReference type="InterPro" id="IPR007627">
    <property type="entry name" value="RNA_pol_sigma70_r2"/>
</dbReference>
<dbReference type="OrthoDB" id="261230at2"/>
<keyword evidence="6" id="KW-0175">Coiled coil</keyword>
<organism evidence="10 11">
    <name type="scientific">Amycolatopsis acidicola</name>
    <dbReference type="NCBI Taxonomy" id="2596893"/>
    <lineage>
        <taxon>Bacteria</taxon>
        <taxon>Bacillati</taxon>
        <taxon>Actinomycetota</taxon>
        <taxon>Actinomycetes</taxon>
        <taxon>Pseudonocardiales</taxon>
        <taxon>Pseudonocardiaceae</taxon>
        <taxon>Amycolatopsis</taxon>
    </lineage>
</organism>
<dbReference type="InterPro" id="IPR014284">
    <property type="entry name" value="RNA_pol_sigma-70_dom"/>
</dbReference>
<dbReference type="CDD" id="cd06171">
    <property type="entry name" value="Sigma70_r4"/>
    <property type="match status" value="1"/>
</dbReference>
<gene>
    <name evidence="10" type="ORF">FPZ12_016705</name>
</gene>
<dbReference type="Pfam" id="PF04542">
    <property type="entry name" value="Sigma70_r2"/>
    <property type="match status" value="1"/>
</dbReference>
<dbReference type="AlphaFoldDB" id="A0A5N0V222"/>
<keyword evidence="2" id="KW-0805">Transcription regulation</keyword>
<keyword evidence="11" id="KW-1185">Reference proteome</keyword>
<feature type="region of interest" description="Disordered" evidence="7">
    <location>
        <begin position="1"/>
        <end position="24"/>
    </location>
</feature>
<accession>A0A5N0V222</accession>
<feature type="domain" description="RNA polymerase sigma-70 region 2" evidence="8">
    <location>
        <begin position="50"/>
        <end position="115"/>
    </location>
</feature>
<dbReference type="GO" id="GO:0006352">
    <property type="term" value="P:DNA-templated transcription initiation"/>
    <property type="evidence" value="ECO:0007669"/>
    <property type="project" value="InterPro"/>
</dbReference>
<dbReference type="Pfam" id="PF04545">
    <property type="entry name" value="Sigma70_r4"/>
    <property type="match status" value="1"/>
</dbReference>
<evidence type="ECO:0000256" key="2">
    <source>
        <dbReference type="ARBA" id="ARBA00023015"/>
    </source>
</evidence>
<dbReference type="SUPFAM" id="SSF88946">
    <property type="entry name" value="Sigma2 domain of RNA polymerase sigma factors"/>
    <property type="match status" value="1"/>
</dbReference>
<keyword evidence="3" id="KW-0731">Sigma factor</keyword>
<sequence>MAMRTSSNPVVTRRPGRPGAGPATPDYRLTGAWALVGKCRDGELEAFGEIYSRYRDDVMQYALSIVKNRAVAEDLVSETFARALASIHHVRYQGVDLRAWVMTIVRNMARDHLKSSYVRRRSMVDEVPEQWSAEADPERIAVYHYLAELMWQGFAELTGPQRTCLELRFGLELSVRETAHRMQKTEATVRQLQHRAVRALRARMIAEWGDEFPHRVSGV</sequence>
<evidence type="ECO:0000256" key="3">
    <source>
        <dbReference type="ARBA" id="ARBA00023082"/>
    </source>
</evidence>
<dbReference type="Gene3D" id="1.10.1740.10">
    <property type="match status" value="1"/>
</dbReference>
<dbReference type="RefSeq" id="WP_144760385.1">
    <property type="nucleotide sequence ID" value="NZ_VMNW02000021.1"/>
</dbReference>
<dbReference type="Proteomes" id="UP000319769">
    <property type="component" value="Unassembled WGS sequence"/>
</dbReference>
<dbReference type="GO" id="GO:0003677">
    <property type="term" value="F:DNA binding"/>
    <property type="evidence" value="ECO:0007669"/>
    <property type="project" value="UniProtKB-KW"/>
</dbReference>
<feature type="coiled-coil region" evidence="6">
    <location>
        <begin position="175"/>
        <end position="202"/>
    </location>
</feature>
<dbReference type="InterPro" id="IPR013325">
    <property type="entry name" value="RNA_pol_sigma_r2"/>
</dbReference>
<evidence type="ECO:0000256" key="4">
    <source>
        <dbReference type="ARBA" id="ARBA00023125"/>
    </source>
</evidence>